<evidence type="ECO:0000256" key="1">
    <source>
        <dbReference type="SAM" id="MobiDB-lite"/>
    </source>
</evidence>
<dbReference type="RefSeq" id="WP_268943130.1">
    <property type="nucleotide sequence ID" value="NZ_JAPTYD010000028.1"/>
</dbReference>
<organism evidence="3 4">
    <name type="scientific">Paracoccus benzoatiresistens</name>
    <dbReference type="NCBI Taxonomy" id="2997341"/>
    <lineage>
        <taxon>Bacteria</taxon>
        <taxon>Pseudomonadati</taxon>
        <taxon>Pseudomonadota</taxon>
        <taxon>Alphaproteobacteria</taxon>
        <taxon>Rhodobacterales</taxon>
        <taxon>Paracoccaceae</taxon>
        <taxon>Paracoccus</taxon>
    </lineage>
</organism>
<name>A0ABT4J9E9_9RHOB</name>
<gene>
    <name evidence="3" type="ORF">OU682_15745</name>
</gene>
<feature type="domain" description="DUF4167" evidence="2">
    <location>
        <begin position="7"/>
        <end position="78"/>
    </location>
</feature>
<keyword evidence="4" id="KW-1185">Reference proteome</keyword>
<sequence>MKPHYNRRSGKPRSPQQQRGPGDRVFESTSAKGKLRGTAQQLVERYLQFAEEARLANDRVASEAFLQSAEHYVRVSNPVRHVEDHSLRGRSFRKASIIQEAQSSSDETQRNEPVDAMGTGQAASPELIRLDEARESVAAEKQTQTEAAEKRAAAAADLERIAGQHGYTLEQLGLVLRPA</sequence>
<dbReference type="Proteomes" id="UP001149822">
    <property type="component" value="Unassembled WGS sequence"/>
</dbReference>
<dbReference type="Pfam" id="PF13763">
    <property type="entry name" value="DUF4167"/>
    <property type="match status" value="1"/>
</dbReference>
<proteinExistence type="predicted"/>
<evidence type="ECO:0000313" key="4">
    <source>
        <dbReference type="Proteomes" id="UP001149822"/>
    </source>
</evidence>
<dbReference type="InterPro" id="IPR025430">
    <property type="entry name" value="DUF4167"/>
</dbReference>
<feature type="region of interest" description="Disordered" evidence="1">
    <location>
        <begin position="1"/>
        <end position="37"/>
    </location>
</feature>
<evidence type="ECO:0000313" key="3">
    <source>
        <dbReference type="EMBL" id="MCZ0963071.1"/>
    </source>
</evidence>
<accession>A0ABT4J9E9</accession>
<comment type="caution">
    <text evidence="3">The sequence shown here is derived from an EMBL/GenBank/DDBJ whole genome shotgun (WGS) entry which is preliminary data.</text>
</comment>
<dbReference type="EMBL" id="JAPTYD010000028">
    <property type="protein sequence ID" value="MCZ0963071.1"/>
    <property type="molecule type" value="Genomic_DNA"/>
</dbReference>
<feature type="region of interest" description="Disordered" evidence="1">
    <location>
        <begin position="93"/>
        <end position="151"/>
    </location>
</feature>
<feature type="compositionally biased region" description="Basic residues" evidence="1">
    <location>
        <begin position="1"/>
        <end position="11"/>
    </location>
</feature>
<feature type="compositionally biased region" description="Basic and acidic residues" evidence="1">
    <location>
        <begin position="128"/>
        <end position="138"/>
    </location>
</feature>
<reference evidence="3" key="1">
    <citation type="submission" date="2022-12" db="EMBL/GenBank/DDBJ databases">
        <title>Paracoccus sp. EF6 isolated from a lake water.</title>
        <authorList>
            <person name="Liu H."/>
        </authorList>
    </citation>
    <scope>NUCLEOTIDE SEQUENCE</scope>
    <source>
        <strain evidence="3">EF6</strain>
    </source>
</reference>
<protein>
    <submittedName>
        <fullName evidence="3">DUF4167 domain-containing protein</fullName>
    </submittedName>
</protein>
<evidence type="ECO:0000259" key="2">
    <source>
        <dbReference type="Pfam" id="PF13763"/>
    </source>
</evidence>